<keyword evidence="2" id="KW-1185">Reference proteome</keyword>
<evidence type="ECO:0000313" key="1">
    <source>
        <dbReference type="EMBL" id="ROT37618.1"/>
    </source>
</evidence>
<name>A0A3N2PT15_SODAK</name>
<accession>A0A3N2PT15</accession>
<proteinExistence type="predicted"/>
<protein>
    <submittedName>
        <fullName evidence="1">Uncharacterized protein</fullName>
    </submittedName>
</protein>
<dbReference type="RefSeq" id="XP_028465424.1">
    <property type="nucleotide sequence ID" value="XM_028614359.1"/>
</dbReference>
<organism evidence="1 2">
    <name type="scientific">Sodiomyces alkalinus (strain CBS 110278 / VKM F-3762 / F11)</name>
    <name type="common">Alkaliphilic filamentous fungus</name>
    <dbReference type="NCBI Taxonomy" id="1314773"/>
    <lineage>
        <taxon>Eukaryota</taxon>
        <taxon>Fungi</taxon>
        <taxon>Dikarya</taxon>
        <taxon>Ascomycota</taxon>
        <taxon>Pezizomycotina</taxon>
        <taxon>Sordariomycetes</taxon>
        <taxon>Hypocreomycetidae</taxon>
        <taxon>Glomerellales</taxon>
        <taxon>Plectosphaerellaceae</taxon>
        <taxon>Sodiomyces</taxon>
    </lineage>
</organism>
<gene>
    <name evidence="1" type="ORF">SODALDRAFT_361345</name>
</gene>
<dbReference type="AlphaFoldDB" id="A0A3N2PT15"/>
<dbReference type="Proteomes" id="UP000272025">
    <property type="component" value="Unassembled WGS sequence"/>
</dbReference>
<evidence type="ECO:0000313" key="2">
    <source>
        <dbReference type="Proteomes" id="UP000272025"/>
    </source>
</evidence>
<dbReference type="EMBL" id="ML119057">
    <property type="protein sequence ID" value="ROT37618.1"/>
    <property type="molecule type" value="Genomic_DNA"/>
</dbReference>
<reference evidence="1 2" key="1">
    <citation type="journal article" date="2018" name="Mol. Ecol.">
        <title>The obligate alkalophilic soda-lake fungus Sodiomyces alkalinus has shifted to a protein diet.</title>
        <authorList>
            <person name="Grum-Grzhimaylo A.A."/>
            <person name="Falkoski D.L."/>
            <person name="van den Heuvel J."/>
            <person name="Valero-Jimenez C.A."/>
            <person name="Min B."/>
            <person name="Choi I.G."/>
            <person name="Lipzen A."/>
            <person name="Daum C.G."/>
            <person name="Aanen D.K."/>
            <person name="Tsang A."/>
            <person name="Henrissat B."/>
            <person name="Bilanenko E.N."/>
            <person name="de Vries R.P."/>
            <person name="van Kan J.A.L."/>
            <person name="Grigoriev I.V."/>
            <person name="Debets A.J.M."/>
        </authorList>
    </citation>
    <scope>NUCLEOTIDE SEQUENCE [LARGE SCALE GENOMIC DNA]</scope>
    <source>
        <strain evidence="1 2">F11</strain>
    </source>
</reference>
<sequence>MPFSADHADALWTQHTKRPFEGGAPYHWAMHQVIISAGRGDMRILSQFQSQGATSKNKNVFGQLLTSTDRVQGMTRSSTAVFPSPRLLLRNSPFKEHSKPPASWRSPSHGYLFVPLPAALEQKEYTMAPPHLMEPQPHEIQTFSDIAAVRVPSTRLTDVGSIVPERKQHGKHRDRLLQDSSGKFVFLFSVWLPVLDRPPRPVHLGTTVCEMNWDNDQDSPRRTLADQSSICRLTGSNHSLRIGNRLSPQTFSLNTFHDHLLPRFEGMIAGHCLSALDFGQCGMEEVSSQHRTQKGISDSQAWSILHIQHVVQVRFSLHHIFFCAGLNPAARHRMLHEAGGGETMYYIGHHHPMSTLSHITLVNEPPMGVRRRSVIMCRWRIFSVLGLPRVSLLGIDRKRSVETFCFKGAAVTMYLPRTARSPLNHDCWWWWSRVFSAHVQTHRPYRSISRYDSVPRTCKLIPSTSSPNWEMLRRLHLFFSRCFLDTVSLSSSPFVCIASSLFVAANSCVPDKEDLGTSLNDSPYYLALYNNVHTLCHIYSHMNPPFQVIGPVVCLCPVNPKAYPSQDGCLHNT</sequence>
<dbReference type="GeneID" id="39582837"/>